<evidence type="ECO:0000313" key="9">
    <source>
        <dbReference type="Proteomes" id="UP001465755"/>
    </source>
</evidence>
<evidence type="ECO:0000256" key="5">
    <source>
        <dbReference type="ARBA" id="ARBA00023306"/>
    </source>
</evidence>
<keyword evidence="4 6" id="KW-0833">Ubl conjugation pathway</keyword>
<keyword evidence="3 6" id="KW-0498">Mitosis</keyword>
<evidence type="ECO:0000256" key="3">
    <source>
        <dbReference type="ARBA" id="ARBA00022776"/>
    </source>
</evidence>
<dbReference type="SUPFAM" id="SSF49785">
    <property type="entry name" value="Galactose-binding domain-like"/>
    <property type="match status" value="1"/>
</dbReference>
<gene>
    <name evidence="8" type="ORF">WJX73_002854</name>
</gene>
<dbReference type="PROSITE" id="PS51284">
    <property type="entry name" value="DOC"/>
    <property type="match status" value="1"/>
</dbReference>
<dbReference type="PIRSF" id="PIRSF028841">
    <property type="entry name" value="APC10_sub"/>
    <property type="match status" value="1"/>
</dbReference>
<dbReference type="FunFam" id="2.60.120.260:FF:000122">
    <property type="entry name" value="Anaphase-promoting complex subunit 10"/>
    <property type="match status" value="1"/>
</dbReference>
<keyword evidence="9" id="KW-1185">Reference proteome</keyword>
<dbReference type="GO" id="GO:0031145">
    <property type="term" value="P:anaphase-promoting complex-dependent catabolic process"/>
    <property type="evidence" value="ECO:0007669"/>
    <property type="project" value="InterPro"/>
</dbReference>
<accession>A0AAW1NSC4</accession>
<keyword evidence="5 6" id="KW-0131">Cell cycle</keyword>
<dbReference type="EMBL" id="JALJOQ010000164">
    <property type="protein sequence ID" value="KAK9792456.1"/>
    <property type="molecule type" value="Genomic_DNA"/>
</dbReference>
<dbReference type="PANTHER" id="PTHR12936:SF0">
    <property type="entry name" value="ANAPHASE-PROMOTING COMPLEX SUBUNIT 10"/>
    <property type="match status" value="1"/>
</dbReference>
<dbReference type="InterPro" id="IPR004939">
    <property type="entry name" value="APC_su10/DOC_dom"/>
</dbReference>
<comment type="similarity">
    <text evidence="1 6">Belongs to the APC10 family.</text>
</comment>
<reference evidence="8 9" key="1">
    <citation type="journal article" date="2024" name="Nat. Commun.">
        <title>Phylogenomics reveals the evolutionary origins of lichenization in chlorophyte algae.</title>
        <authorList>
            <person name="Puginier C."/>
            <person name="Libourel C."/>
            <person name="Otte J."/>
            <person name="Skaloud P."/>
            <person name="Haon M."/>
            <person name="Grisel S."/>
            <person name="Petersen M."/>
            <person name="Berrin J.G."/>
            <person name="Delaux P.M."/>
            <person name="Dal Grande F."/>
            <person name="Keller J."/>
        </authorList>
    </citation>
    <scope>NUCLEOTIDE SEQUENCE [LARGE SCALE GENOMIC DNA]</scope>
    <source>
        <strain evidence="8 9">SAG 2036</strain>
    </source>
</reference>
<comment type="function">
    <text evidence="6">Component of the anaphase promoting complex/cyclosome (APC/C), a cell cycle-regulated E3 ubiquitin-protein ligase complex that controls progression through mitosis and the G1 phase of the cell cycle.</text>
</comment>
<comment type="caution">
    <text evidence="8">The sequence shown here is derived from an EMBL/GenBank/DDBJ whole genome shotgun (WGS) entry which is preliminary data.</text>
</comment>
<evidence type="ECO:0000256" key="2">
    <source>
        <dbReference type="ARBA" id="ARBA00022618"/>
    </source>
</evidence>
<evidence type="ECO:0000256" key="1">
    <source>
        <dbReference type="ARBA" id="ARBA00006762"/>
    </source>
</evidence>
<dbReference type="PANTHER" id="PTHR12936">
    <property type="entry name" value="ANAPHASE-PROMOTING COMPLEX 10"/>
    <property type="match status" value="1"/>
</dbReference>
<dbReference type="AlphaFoldDB" id="A0AAW1NSC4"/>
<evidence type="ECO:0000259" key="7">
    <source>
        <dbReference type="PROSITE" id="PS51284"/>
    </source>
</evidence>
<name>A0AAW1NSC4_9CHLO</name>
<evidence type="ECO:0000313" key="8">
    <source>
        <dbReference type="EMBL" id="KAK9792456.1"/>
    </source>
</evidence>
<dbReference type="GO" id="GO:0070979">
    <property type="term" value="P:protein K11-linked ubiquitination"/>
    <property type="evidence" value="ECO:0007669"/>
    <property type="project" value="TreeGrafter"/>
</dbReference>
<dbReference type="GO" id="GO:0005680">
    <property type="term" value="C:anaphase-promoting complex"/>
    <property type="evidence" value="ECO:0007669"/>
    <property type="project" value="InterPro"/>
</dbReference>
<keyword evidence="2 6" id="KW-0132">Cell division</keyword>
<dbReference type="InterPro" id="IPR016901">
    <property type="entry name" value="APC10/Doc1"/>
</dbReference>
<dbReference type="SMART" id="SM01337">
    <property type="entry name" value="APC10"/>
    <property type="match status" value="1"/>
</dbReference>
<protein>
    <recommendedName>
        <fullName evidence="6">Anaphase-promoting complex subunit 10</fullName>
    </recommendedName>
</protein>
<feature type="domain" description="DOC" evidence="7">
    <location>
        <begin position="1"/>
        <end position="186"/>
    </location>
</feature>
<sequence length="188" mass="21406">MSGEEEEAAWEILDKLTPSKHTCEIGHLAVWTVTSSKPGNGVELLRDDRDDTYWQSDGVQPHFVNIQFQRKVHVTELAIRLDFKLDESYTPNRLSIRAGTSFHDLREIKIVNLNEVTGWVMIPLEPPDHPGVLKAFFIQLAIVSNHQNGRDSHLRQVKVYGPLQQSSKLLGYQSGFSTVEFSMYSTVR</sequence>
<dbReference type="Proteomes" id="UP001465755">
    <property type="component" value="Unassembled WGS sequence"/>
</dbReference>
<dbReference type="CDD" id="cd08366">
    <property type="entry name" value="APC10"/>
    <property type="match status" value="1"/>
</dbReference>
<organism evidence="8 9">
    <name type="scientific">Symbiochloris irregularis</name>
    <dbReference type="NCBI Taxonomy" id="706552"/>
    <lineage>
        <taxon>Eukaryota</taxon>
        <taxon>Viridiplantae</taxon>
        <taxon>Chlorophyta</taxon>
        <taxon>core chlorophytes</taxon>
        <taxon>Trebouxiophyceae</taxon>
        <taxon>Trebouxiales</taxon>
        <taxon>Trebouxiaceae</taxon>
        <taxon>Symbiochloris</taxon>
    </lineage>
</organism>
<dbReference type="Pfam" id="PF03256">
    <property type="entry name" value="ANAPC10"/>
    <property type="match status" value="1"/>
</dbReference>
<dbReference type="InterPro" id="IPR008979">
    <property type="entry name" value="Galactose-bd-like_sf"/>
</dbReference>
<evidence type="ECO:0000256" key="6">
    <source>
        <dbReference type="PIRNR" id="PIRNR028841"/>
    </source>
</evidence>
<evidence type="ECO:0000256" key="4">
    <source>
        <dbReference type="ARBA" id="ARBA00022786"/>
    </source>
</evidence>
<proteinExistence type="inferred from homology"/>
<dbReference type="Gene3D" id="2.60.120.260">
    <property type="entry name" value="Galactose-binding domain-like"/>
    <property type="match status" value="1"/>
</dbReference>
<dbReference type="GO" id="GO:0051301">
    <property type="term" value="P:cell division"/>
    <property type="evidence" value="ECO:0007669"/>
    <property type="project" value="UniProtKB-KW"/>
</dbReference>